<dbReference type="CDD" id="cd00104">
    <property type="entry name" value="KAZAL_FS"/>
    <property type="match status" value="1"/>
</dbReference>
<dbReference type="InterPro" id="IPR002350">
    <property type="entry name" value="Kazal_dom"/>
</dbReference>
<feature type="chain" id="PRO_5044883580" description="Kazal-like domain-containing protein" evidence="2">
    <location>
        <begin position="20"/>
        <end position="230"/>
    </location>
</feature>
<dbReference type="AlphaFoldDB" id="A0ABD2XFE2"/>
<dbReference type="SMART" id="SM00280">
    <property type="entry name" value="KAZAL"/>
    <property type="match status" value="1"/>
</dbReference>
<dbReference type="Gene3D" id="3.30.60.30">
    <property type="match status" value="1"/>
</dbReference>
<dbReference type="Proteomes" id="UP001627154">
    <property type="component" value="Unassembled WGS sequence"/>
</dbReference>
<accession>A0ABD2XFE2</accession>
<feature type="region of interest" description="Disordered" evidence="1">
    <location>
        <begin position="100"/>
        <end position="166"/>
    </location>
</feature>
<dbReference type="InterPro" id="IPR036058">
    <property type="entry name" value="Kazal_dom_sf"/>
</dbReference>
<organism evidence="4 5">
    <name type="scientific">Trichogramma kaykai</name>
    <dbReference type="NCBI Taxonomy" id="54128"/>
    <lineage>
        <taxon>Eukaryota</taxon>
        <taxon>Metazoa</taxon>
        <taxon>Ecdysozoa</taxon>
        <taxon>Arthropoda</taxon>
        <taxon>Hexapoda</taxon>
        <taxon>Insecta</taxon>
        <taxon>Pterygota</taxon>
        <taxon>Neoptera</taxon>
        <taxon>Endopterygota</taxon>
        <taxon>Hymenoptera</taxon>
        <taxon>Apocrita</taxon>
        <taxon>Proctotrupomorpha</taxon>
        <taxon>Chalcidoidea</taxon>
        <taxon>Trichogrammatidae</taxon>
        <taxon>Trichogramma</taxon>
    </lineage>
</organism>
<feature type="domain" description="Kazal-like" evidence="3">
    <location>
        <begin position="168"/>
        <end position="224"/>
    </location>
</feature>
<evidence type="ECO:0000256" key="1">
    <source>
        <dbReference type="SAM" id="MobiDB-lite"/>
    </source>
</evidence>
<evidence type="ECO:0000259" key="3">
    <source>
        <dbReference type="PROSITE" id="PS51465"/>
    </source>
</evidence>
<dbReference type="EMBL" id="JBJJXI010000029">
    <property type="protein sequence ID" value="KAL3403654.1"/>
    <property type="molecule type" value="Genomic_DNA"/>
</dbReference>
<dbReference type="PANTHER" id="PTHR21179:SF1">
    <property type="entry name" value="KAZ1-TYPE SERINE PROTEASE INHIBITOR-LIKE PROTEIN TYPE EPSILON-RELATED"/>
    <property type="match status" value="1"/>
</dbReference>
<sequence>MRSSVICFIFISVASVCLARPQTDLYSNQDGFVFPGVADRPDKFPLNPHNPGWQDPGIGGGNNGGVWQQPGFNGPNNGDLWQRPGNDWLTNGDFWLQPGNGVNNGGSWQQPGNGGNNGGSWQQPGNGGNNGGSWQPPTTNNDYWSTNTTPTTTQSPVTSGAGQSTTNSPAYTRCFNSCQATSEYNPVCGSDGVVYSNPGRLGCANTCGKRKYQVTVVRFGPCDVNGSARG</sequence>
<dbReference type="PANTHER" id="PTHR21179">
    <property type="entry name" value="SERINE-TYPE ENDOPEPTIDASE INHIBITOR"/>
    <property type="match status" value="1"/>
</dbReference>
<evidence type="ECO:0000256" key="2">
    <source>
        <dbReference type="SAM" id="SignalP"/>
    </source>
</evidence>
<keyword evidence="5" id="KW-1185">Reference proteome</keyword>
<feature type="compositionally biased region" description="Low complexity" evidence="1">
    <location>
        <begin position="145"/>
        <end position="159"/>
    </location>
</feature>
<evidence type="ECO:0000313" key="5">
    <source>
        <dbReference type="Proteomes" id="UP001627154"/>
    </source>
</evidence>
<dbReference type="Pfam" id="PF00050">
    <property type="entry name" value="Kazal_1"/>
    <property type="match status" value="1"/>
</dbReference>
<dbReference type="SUPFAM" id="SSF100895">
    <property type="entry name" value="Kazal-type serine protease inhibitors"/>
    <property type="match status" value="1"/>
</dbReference>
<gene>
    <name evidence="4" type="ORF">TKK_003594</name>
</gene>
<dbReference type="PROSITE" id="PS51465">
    <property type="entry name" value="KAZAL_2"/>
    <property type="match status" value="1"/>
</dbReference>
<comment type="caution">
    <text evidence="4">The sequence shown here is derived from an EMBL/GenBank/DDBJ whole genome shotgun (WGS) entry which is preliminary data.</text>
</comment>
<keyword evidence="2" id="KW-0732">Signal</keyword>
<evidence type="ECO:0000313" key="4">
    <source>
        <dbReference type="EMBL" id="KAL3403654.1"/>
    </source>
</evidence>
<dbReference type="InterPro" id="IPR039932">
    <property type="entry name" value="Spink4-like"/>
</dbReference>
<proteinExistence type="predicted"/>
<protein>
    <recommendedName>
        <fullName evidence="3">Kazal-like domain-containing protein</fullName>
    </recommendedName>
</protein>
<feature type="signal peptide" evidence="2">
    <location>
        <begin position="1"/>
        <end position="19"/>
    </location>
</feature>
<name>A0ABD2XFE2_9HYME</name>
<reference evidence="4 5" key="1">
    <citation type="journal article" date="2024" name="bioRxiv">
        <title>A reference genome for Trichogramma kaykai: A tiny desert-dwelling parasitoid wasp with competing sex-ratio distorters.</title>
        <authorList>
            <person name="Culotta J."/>
            <person name="Lindsey A.R."/>
        </authorList>
    </citation>
    <scope>NUCLEOTIDE SEQUENCE [LARGE SCALE GENOMIC DNA]</scope>
    <source>
        <strain evidence="4 5">KSX58</strain>
    </source>
</reference>